<name>A0AA89BV74_PINIB</name>
<keyword evidence="7" id="KW-0407">Ion channel</keyword>
<comment type="caution">
    <text evidence="12">The sequence shown here is derived from an EMBL/GenBank/DDBJ whole genome shotgun (WGS) entry which is preliminary data.</text>
</comment>
<dbReference type="GO" id="GO:0099604">
    <property type="term" value="F:ligand-gated calcium channel activity"/>
    <property type="evidence" value="ECO:0007669"/>
    <property type="project" value="TreeGrafter"/>
</dbReference>
<proteinExistence type="predicted"/>
<dbReference type="AlphaFoldDB" id="A0AA89BV74"/>
<evidence type="ECO:0000256" key="5">
    <source>
        <dbReference type="ARBA" id="ARBA00023065"/>
    </source>
</evidence>
<evidence type="ECO:0000256" key="4">
    <source>
        <dbReference type="ARBA" id="ARBA00022989"/>
    </source>
</evidence>
<evidence type="ECO:0000259" key="9">
    <source>
        <dbReference type="Pfam" id="PF00520"/>
    </source>
</evidence>
<dbReference type="GO" id="GO:0005886">
    <property type="term" value="C:plasma membrane"/>
    <property type="evidence" value="ECO:0007669"/>
    <property type="project" value="TreeGrafter"/>
</dbReference>
<dbReference type="Pfam" id="PF18139">
    <property type="entry name" value="LSDAT_euk"/>
    <property type="match status" value="1"/>
</dbReference>
<gene>
    <name evidence="12" type="ORF">FSP39_008374</name>
</gene>
<dbReference type="InterPro" id="IPR005821">
    <property type="entry name" value="Ion_trans_dom"/>
</dbReference>
<dbReference type="InterPro" id="IPR041491">
    <property type="entry name" value="TRPM_SLOG"/>
</dbReference>
<evidence type="ECO:0000313" key="12">
    <source>
        <dbReference type="EMBL" id="KAK3097288.1"/>
    </source>
</evidence>
<feature type="transmembrane region" description="Helical" evidence="8">
    <location>
        <begin position="899"/>
        <end position="920"/>
    </location>
</feature>
<keyword evidence="6 8" id="KW-0472">Membrane</keyword>
<feature type="transmembrane region" description="Helical" evidence="8">
    <location>
        <begin position="981"/>
        <end position="1006"/>
    </location>
</feature>
<keyword evidence="4 8" id="KW-1133">Transmembrane helix</keyword>
<feature type="domain" description="Ion transport" evidence="9">
    <location>
        <begin position="760"/>
        <end position="1013"/>
    </location>
</feature>
<evidence type="ECO:0000313" key="13">
    <source>
        <dbReference type="Proteomes" id="UP001186944"/>
    </source>
</evidence>
<reference evidence="12" key="1">
    <citation type="submission" date="2019-08" db="EMBL/GenBank/DDBJ databases">
        <title>The improved chromosome-level genome for the pearl oyster Pinctada fucata martensii using PacBio sequencing and Hi-C.</title>
        <authorList>
            <person name="Zheng Z."/>
        </authorList>
    </citation>
    <scope>NUCLEOTIDE SEQUENCE</scope>
    <source>
        <strain evidence="12">ZZ-2019</strain>
        <tissue evidence="12">Adductor muscle</tissue>
    </source>
</reference>
<keyword evidence="13" id="KW-1185">Reference proteome</keyword>
<dbReference type="Pfam" id="PF00520">
    <property type="entry name" value="Ion_trans"/>
    <property type="match status" value="1"/>
</dbReference>
<protein>
    <submittedName>
        <fullName evidence="12">Uncharacterized protein</fullName>
    </submittedName>
</protein>
<dbReference type="PANTHER" id="PTHR13800">
    <property type="entry name" value="TRANSIENT RECEPTOR POTENTIAL CATION CHANNEL, SUBFAMILY M, MEMBER 6"/>
    <property type="match status" value="1"/>
</dbReference>
<evidence type="ECO:0000256" key="7">
    <source>
        <dbReference type="ARBA" id="ARBA00023303"/>
    </source>
</evidence>
<dbReference type="Pfam" id="PF25508">
    <property type="entry name" value="TRPM2"/>
    <property type="match status" value="1"/>
</dbReference>
<feature type="domain" description="TRPM SLOG" evidence="10">
    <location>
        <begin position="154"/>
        <end position="381"/>
    </location>
</feature>
<accession>A0AA89BV74</accession>
<feature type="domain" description="TRPM-like" evidence="11">
    <location>
        <begin position="539"/>
        <end position="699"/>
    </location>
</feature>
<sequence length="1129" mass="130791">MNDFLNNSMIDLDMKVSIMKTKKFDRLTGQEFKLRAPDHHLLTNDTVLDFEMSRFLQKDLPVTMPRNPLRFSFYRVNCYKLSSIMVPAAIIIYRIGTTGRFEQNFLACKLQTIHYFRERTDLGPNGPRSVWDLETDAYGDVEIQAEGGMERNVAKYIRLSTASNLHVVANLLTLHWGIHPPRLLISVTGEGYGISTDLQKRRKITSALQTIAREKGIWFVTDGADSEISGVIGHVVENENVNTRPTIIGIVTWKFLKGREALLRTNEAAKTAEYKTWEAQDLKKSGDYCLNPFCTHFLLTNKNTAPGNTQSVSTAQFRFNLEEHIRKTRNQQQGGTSDVPGMLIVAGGDNLQSSSMIKRSLDSNRPILILKGSGGFADSLSKIAVLGDISPERIMDMVETYNDTEKGMESMISRRIADLMKHRNWSNAKFVDLDDPDCELDLEMLDALVSNCRDNKLKLQLTFLFNSVDKAKQHVFCKRQNIEDIGQDFLYKILTMAIKDGNTEFVRLLLKECVSLKHYLDQHHEDLYTYEEMEDEREVTKKIRDWCYNEKNRNDPVKNMKNFVVGELDLDIFSQPTNHNHTRPDDPYFGLLIWAVLHHHQSLAKFAWQYSMEPIPTALIASGILRRMRKKFVDINRLIAKQLLQSEIEFSDLARDVLHQCFEENPNDTEKMLAMTRSRWRWNSCLDLAYLLKNKPFISSEACKRPLKSSWMKEISEDNNALRYFLSPVFLGPFILKYSEEHNIDVDSRKRTKEETSYLVFLAMFAYNLLTGFGREPTTVEYILYAWVFSIATEELAEVIRVRKRSYFNLGPEYKSLRQWSLTLYFEDKWNYFDLTTILFFAVGVAFHYSGVYELVEIARALLTISFLAFCMRILKAFSALEELGPKILMIAAMAKDMLYFLIIMVVFIVAYAVANYSLLYPQSTFNFDLVLNVLRLGYWNMYAELLLEEVEIKTPSCTFDPLLYSNGTLPRCPVEHHRQMALVMMGIYLLFSNILLLNILIAMFADTYRRILDRKDSNWNYENYALIREFKSAPIIPIPILVYFVSLIQLIYNKVRRGKSVDAISRNSEKRRQIYNFEREMTYLLTKKTGDEEKKVTKGTLTEETISKLVAAALDKRMKRFVNYFVDV</sequence>
<keyword evidence="5" id="KW-0406">Ion transport</keyword>
<dbReference type="PANTHER" id="PTHR13800:SF12">
    <property type="entry name" value="TRANSIENT RECEPTOR POTENTIAL CATION CHANNEL SUBFAMILY M MEMBER-LIKE 2"/>
    <property type="match status" value="1"/>
</dbReference>
<dbReference type="Proteomes" id="UP001186944">
    <property type="component" value="Unassembled WGS sequence"/>
</dbReference>
<evidence type="ECO:0000256" key="6">
    <source>
        <dbReference type="ARBA" id="ARBA00023136"/>
    </source>
</evidence>
<evidence type="ECO:0000259" key="10">
    <source>
        <dbReference type="Pfam" id="PF18139"/>
    </source>
</evidence>
<dbReference type="InterPro" id="IPR057366">
    <property type="entry name" value="TRPM-like"/>
</dbReference>
<evidence type="ECO:0000256" key="2">
    <source>
        <dbReference type="ARBA" id="ARBA00022448"/>
    </source>
</evidence>
<comment type="subcellular location">
    <subcellularLocation>
        <location evidence="1">Membrane</location>
        <topology evidence="1">Multi-pass membrane protein</topology>
    </subcellularLocation>
</comment>
<evidence type="ECO:0000259" key="11">
    <source>
        <dbReference type="Pfam" id="PF25508"/>
    </source>
</evidence>
<keyword evidence="3 8" id="KW-0812">Transmembrane</keyword>
<feature type="transmembrane region" description="Helical" evidence="8">
    <location>
        <begin position="832"/>
        <end position="852"/>
    </location>
</feature>
<evidence type="ECO:0000256" key="1">
    <source>
        <dbReference type="ARBA" id="ARBA00004141"/>
    </source>
</evidence>
<evidence type="ECO:0000256" key="8">
    <source>
        <dbReference type="SAM" id="Phobius"/>
    </source>
</evidence>
<keyword evidence="2" id="KW-0813">Transport</keyword>
<feature type="transmembrane region" description="Helical" evidence="8">
    <location>
        <begin position="1034"/>
        <end position="1053"/>
    </location>
</feature>
<organism evidence="12 13">
    <name type="scientific">Pinctada imbricata</name>
    <name type="common">Atlantic pearl-oyster</name>
    <name type="synonym">Pinctada martensii</name>
    <dbReference type="NCBI Taxonomy" id="66713"/>
    <lineage>
        <taxon>Eukaryota</taxon>
        <taxon>Metazoa</taxon>
        <taxon>Spiralia</taxon>
        <taxon>Lophotrochozoa</taxon>
        <taxon>Mollusca</taxon>
        <taxon>Bivalvia</taxon>
        <taxon>Autobranchia</taxon>
        <taxon>Pteriomorphia</taxon>
        <taxon>Pterioida</taxon>
        <taxon>Pterioidea</taxon>
        <taxon>Pteriidae</taxon>
        <taxon>Pinctada</taxon>
    </lineage>
</organism>
<dbReference type="EMBL" id="VSWD01000007">
    <property type="protein sequence ID" value="KAK3097288.1"/>
    <property type="molecule type" value="Genomic_DNA"/>
</dbReference>
<dbReference type="InterPro" id="IPR050927">
    <property type="entry name" value="TRPM"/>
</dbReference>
<evidence type="ECO:0000256" key="3">
    <source>
        <dbReference type="ARBA" id="ARBA00022692"/>
    </source>
</evidence>